<reference evidence="2" key="1">
    <citation type="submission" date="2021-03" db="EMBL/GenBank/DDBJ databases">
        <title>Leucobacter chromiisoli sp. nov., isolated from chromium-containing soil of chemical plant.</title>
        <authorList>
            <person name="Xu Z."/>
        </authorList>
    </citation>
    <scope>NUCLEOTIDE SEQUENCE</scope>
    <source>
        <strain evidence="2">K 70/01</strain>
    </source>
</reference>
<evidence type="ECO:0000313" key="2">
    <source>
        <dbReference type="EMBL" id="MBO2989458.1"/>
    </source>
</evidence>
<sequence>MTIPSAPQYQQGPQQPLGTTNVDDITLPYYGASFGQAIKRFFKQYANFTGRASRSEYWWVALFQVLVLLIPTILSIVGIGMTASATAAGMSVDSMGNPTMGAVDSAAAGTGAMLMLIGGGLMTVFSLAILVPTLALTWRRLHDGNFAGPFFFLSFIPTVGSIVLLVLLLLPSKVEGQRFDQGR</sequence>
<keyword evidence="1" id="KW-1133">Transmembrane helix</keyword>
<feature type="transmembrane region" description="Helical" evidence="1">
    <location>
        <begin position="106"/>
        <end position="130"/>
    </location>
</feature>
<keyword evidence="3" id="KW-1185">Reference proteome</keyword>
<dbReference type="Proteomes" id="UP000668403">
    <property type="component" value="Unassembled WGS sequence"/>
</dbReference>
<comment type="caution">
    <text evidence="2">The sequence shown here is derived from an EMBL/GenBank/DDBJ whole genome shotgun (WGS) entry which is preliminary data.</text>
</comment>
<feature type="transmembrane region" description="Helical" evidence="1">
    <location>
        <begin position="150"/>
        <end position="170"/>
    </location>
</feature>
<accession>A0A939TMG9</accession>
<keyword evidence="1" id="KW-0812">Transmembrane</keyword>
<evidence type="ECO:0000256" key="1">
    <source>
        <dbReference type="SAM" id="Phobius"/>
    </source>
</evidence>
<keyword evidence="1" id="KW-0472">Membrane</keyword>
<dbReference type="GO" id="GO:0005886">
    <property type="term" value="C:plasma membrane"/>
    <property type="evidence" value="ECO:0007669"/>
    <property type="project" value="TreeGrafter"/>
</dbReference>
<dbReference type="PANTHER" id="PTHR34980:SF2">
    <property type="entry name" value="INNER MEMBRANE PROTEIN YHAH-RELATED"/>
    <property type="match status" value="1"/>
</dbReference>
<feature type="transmembrane region" description="Helical" evidence="1">
    <location>
        <begin position="57"/>
        <end position="85"/>
    </location>
</feature>
<dbReference type="AlphaFoldDB" id="A0A939TMG9"/>
<protein>
    <submittedName>
        <fullName evidence="2">DUF805 domain-containing protein</fullName>
    </submittedName>
</protein>
<proteinExistence type="predicted"/>
<dbReference type="InterPro" id="IPR008523">
    <property type="entry name" value="DUF805"/>
</dbReference>
<organism evidence="2 3">
    <name type="scientific">Leucobacter tardus</name>
    <dbReference type="NCBI Taxonomy" id="501483"/>
    <lineage>
        <taxon>Bacteria</taxon>
        <taxon>Bacillati</taxon>
        <taxon>Actinomycetota</taxon>
        <taxon>Actinomycetes</taxon>
        <taxon>Micrococcales</taxon>
        <taxon>Microbacteriaceae</taxon>
        <taxon>Leucobacter</taxon>
    </lineage>
</organism>
<gene>
    <name evidence="2" type="ORF">J4H85_05545</name>
</gene>
<dbReference type="PANTHER" id="PTHR34980">
    <property type="entry name" value="INNER MEMBRANE PROTEIN-RELATED-RELATED"/>
    <property type="match status" value="1"/>
</dbReference>
<dbReference type="RefSeq" id="WP_208237717.1">
    <property type="nucleotide sequence ID" value="NZ_BAAAQU010000001.1"/>
</dbReference>
<dbReference type="Pfam" id="PF05656">
    <property type="entry name" value="DUF805"/>
    <property type="match status" value="1"/>
</dbReference>
<name>A0A939TMG9_9MICO</name>
<dbReference type="EMBL" id="JAGFBF010000004">
    <property type="protein sequence ID" value="MBO2989458.1"/>
    <property type="molecule type" value="Genomic_DNA"/>
</dbReference>
<evidence type="ECO:0000313" key="3">
    <source>
        <dbReference type="Proteomes" id="UP000668403"/>
    </source>
</evidence>